<dbReference type="PANTHER" id="PTHR43420">
    <property type="entry name" value="ACETYLTRANSFERASE"/>
    <property type="match status" value="1"/>
</dbReference>
<feature type="domain" description="N-acetyltransferase" evidence="3">
    <location>
        <begin position="39"/>
        <end position="194"/>
    </location>
</feature>
<evidence type="ECO:0000313" key="4">
    <source>
        <dbReference type="EMBL" id="GAC89956.1"/>
    </source>
</evidence>
<dbReference type="SUPFAM" id="SSF55729">
    <property type="entry name" value="Acyl-CoA N-acyltransferases (Nat)"/>
    <property type="match status" value="1"/>
</dbReference>
<comment type="caution">
    <text evidence="4">The sequence shown here is derived from an EMBL/GenBank/DDBJ whole genome shotgun (WGS) entry which is preliminary data.</text>
</comment>
<evidence type="ECO:0000313" key="5">
    <source>
        <dbReference type="Proteomes" id="UP000013057"/>
    </source>
</evidence>
<dbReference type="InterPro" id="IPR016181">
    <property type="entry name" value="Acyl_CoA_acyltransferase"/>
</dbReference>
<accession>R4F962</accession>
<dbReference type="GO" id="GO:0016747">
    <property type="term" value="F:acyltransferase activity, transferring groups other than amino-acyl groups"/>
    <property type="evidence" value="ECO:0007669"/>
    <property type="project" value="InterPro"/>
</dbReference>
<reference evidence="5" key="1">
    <citation type="journal article" date="2013" name="Genome">
        <title>Draft Genome Sequence of a Thermophilic Member of the Bacillaceae, Anoxybacillus flavithermus Strain Kn10, Isolated from the Kan-nawa Hot Spring in Japan.</title>
        <authorList>
            <person name="Matsutani M."/>
            <person name="Shirakihara Y."/>
            <person name="Imada K."/>
            <person name="Yakushi T."/>
            <person name="Matsushita K."/>
        </authorList>
    </citation>
    <scope>NUCLEOTIDE SEQUENCE [LARGE SCALE GENOMIC DNA]</scope>
    <source>
        <strain evidence="5">NBRC 109594</strain>
    </source>
</reference>
<name>R4F962_9BACL</name>
<organism evidence="4 5">
    <name type="scientific">Anoxybacillus flavithermus NBRC 109594</name>
    <dbReference type="NCBI Taxonomy" id="1315967"/>
    <lineage>
        <taxon>Bacteria</taxon>
        <taxon>Bacillati</taxon>
        <taxon>Bacillota</taxon>
        <taxon>Bacilli</taxon>
        <taxon>Bacillales</taxon>
        <taxon>Anoxybacillaceae</taxon>
        <taxon>Anoxybacillus</taxon>
    </lineage>
</organism>
<dbReference type="Proteomes" id="UP000013057">
    <property type="component" value="Unassembled WGS sequence"/>
</dbReference>
<evidence type="ECO:0000256" key="1">
    <source>
        <dbReference type="ARBA" id="ARBA00022679"/>
    </source>
</evidence>
<dbReference type="Pfam" id="PF00583">
    <property type="entry name" value="Acetyltransf_1"/>
    <property type="match status" value="1"/>
</dbReference>
<dbReference type="InterPro" id="IPR050680">
    <property type="entry name" value="YpeA/RimI_acetyltransf"/>
</dbReference>
<gene>
    <name evidence="4" type="ORF">KN10_0392</name>
</gene>
<keyword evidence="2" id="KW-0012">Acyltransferase</keyword>
<dbReference type="CDD" id="cd04301">
    <property type="entry name" value="NAT_SF"/>
    <property type="match status" value="1"/>
</dbReference>
<dbReference type="PROSITE" id="PS51186">
    <property type="entry name" value="GNAT"/>
    <property type="match status" value="1"/>
</dbReference>
<sequence>MNEKREENFISMSVKKPTNNRKKKLRPEKTLRHNGGNMLQIKRLSECTLEEAVRAWNAGFEGYYFPIQLTLESFLHRLVGEGLSPSLSIIAFHHEEPVGIVLNGVRECKGTSMAWNGGTGVVPAFRKTGIGKALMEATLDIYQQAGVELATLEAISENERAIALYKKFGYEIVDELEYLQFPESVPRLDTKPFQVETTVPQRVSHLPFYKGGHPWQTQWQSVKEGEALLVKDEQGGDIGYAYYRRVFDEAGKHEKTILFQCEAHPARDDAEPILRFLLTNVFGTCSDEVVKVVVNIPVTHSSPTYSLLKEIGFQTTVKQVWMQKRMR</sequence>
<dbReference type="AlphaFoldDB" id="R4F962"/>
<dbReference type="InterPro" id="IPR000182">
    <property type="entry name" value="GNAT_dom"/>
</dbReference>
<keyword evidence="1 4" id="KW-0808">Transferase</keyword>
<protein>
    <submittedName>
        <fullName evidence="4">Acetyltransferase</fullName>
    </submittedName>
</protein>
<dbReference type="Gene3D" id="3.40.630.30">
    <property type="match status" value="1"/>
</dbReference>
<dbReference type="EMBL" id="BARH01000003">
    <property type="protein sequence ID" value="GAC89956.1"/>
    <property type="molecule type" value="Genomic_DNA"/>
</dbReference>
<dbReference type="PANTHER" id="PTHR43420:SF44">
    <property type="entry name" value="ACETYLTRANSFERASE YPEA"/>
    <property type="match status" value="1"/>
</dbReference>
<evidence type="ECO:0000259" key="3">
    <source>
        <dbReference type="PROSITE" id="PS51186"/>
    </source>
</evidence>
<proteinExistence type="predicted"/>
<evidence type="ECO:0000256" key="2">
    <source>
        <dbReference type="ARBA" id="ARBA00023315"/>
    </source>
</evidence>